<evidence type="ECO:0000313" key="2">
    <source>
        <dbReference type="EMBL" id="VTJ67991.1"/>
    </source>
</evidence>
<feature type="non-terminal residue" evidence="2">
    <location>
        <position position="1"/>
    </location>
</feature>
<keyword evidence="3" id="KW-1185">Reference proteome</keyword>
<comment type="caution">
    <text evidence="2">The sequence shown here is derived from an EMBL/GenBank/DDBJ whole genome shotgun (WGS) entry which is preliminary data.</text>
</comment>
<evidence type="ECO:0000256" key="1">
    <source>
        <dbReference type="SAM" id="MobiDB-lite"/>
    </source>
</evidence>
<gene>
    <name evidence="2" type="ORF">MONAX_5E016754</name>
</gene>
<proteinExistence type="predicted"/>
<dbReference type="Proteomes" id="UP000335636">
    <property type="component" value="Unassembled WGS sequence"/>
</dbReference>
<feature type="non-terminal residue" evidence="2">
    <location>
        <position position="107"/>
    </location>
</feature>
<evidence type="ECO:0000313" key="3">
    <source>
        <dbReference type="Proteomes" id="UP000335636"/>
    </source>
</evidence>
<reference evidence="2" key="1">
    <citation type="submission" date="2019-04" db="EMBL/GenBank/DDBJ databases">
        <authorList>
            <person name="Alioto T."/>
            <person name="Alioto T."/>
        </authorList>
    </citation>
    <scope>NUCLEOTIDE SEQUENCE [LARGE SCALE GENOMIC DNA]</scope>
</reference>
<dbReference type="AlphaFoldDB" id="A0A5E4BG98"/>
<accession>A0A5E4BG98</accession>
<protein>
    <submittedName>
        <fullName evidence="2">Uncharacterized protein</fullName>
    </submittedName>
</protein>
<sequence length="107" mass="11057">PCPPAAARGSRVRNASRRWGCRRGMGATGSLWVFLALFAPGVLGELGGGSAEVGMRLGQGRLQCPYAKHGAKSGKTGTVTDDCPTGFGNLPPQSPGGPDCPQSLFWE</sequence>
<dbReference type="EMBL" id="CABDUW010000406">
    <property type="protein sequence ID" value="VTJ67991.1"/>
    <property type="molecule type" value="Genomic_DNA"/>
</dbReference>
<feature type="region of interest" description="Disordered" evidence="1">
    <location>
        <begin position="69"/>
        <end position="107"/>
    </location>
</feature>
<organism evidence="2 3">
    <name type="scientific">Marmota monax</name>
    <name type="common">Woodchuck</name>
    <dbReference type="NCBI Taxonomy" id="9995"/>
    <lineage>
        <taxon>Eukaryota</taxon>
        <taxon>Metazoa</taxon>
        <taxon>Chordata</taxon>
        <taxon>Craniata</taxon>
        <taxon>Vertebrata</taxon>
        <taxon>Euteleostomi</taxon>
        <taxon>Mammalia</taxon>
        <taxon>Eutheria</taxon>
        <taxon>Euarchontoglires</taxon>
        <taxon>Glires</taxon>
        <taxon>Rodentia</taxon>
        <taxon>Sciuromorpha</taxon>
        <taxon>Sciuridae</taxon>
        <taxon>Xerinae</taxon>
        <taxon>Marmotini</taxon>
        <taxon>Marmota</taxon>
    </lineage>
</organism>
<name>A0A5E4BG98_MARMO</name>